<keyword evidence="3" id="KW-0804">Transcription</keyword>
<sequence>MGKKINPMDEKDFNEYFAKKEGELPENYIDVFKNSIENAKSFAIGPYFWFINNSTIKKTERTSDNIEQFTPFKKEDWIGSDTEFFMDLFHPMDREYMMAAFVFSANLRLEFLRNGKTDMTFNHYGRMINRSGEYRWILLQSPVQIVNNYDIKASIVFIYDLSHFIIQNMPLLSVMDFADNEVKYFRHIDQHLLKIDVDKPVITKREKDVLRLMAQGLNSPEIASKLFISYHTVENHKRNLRRKTNVKTSAELIAYTMNHSLLVL</sequence>
<dbReference type="SUPFAM" id="SSF46894">
    <property type="entry name" value="C-terminal effector domain of the bipartite response regulators"/>
    <property type="match status" value="1"/>
</dbReference>
<dbReference type="GO" id="GO:0003677">
    <property type="term" value="F:DNA binding"/>
    <property type="evidence" value="ECO:0007669"/>
    <property type="project" value="UniProtKB-KW"/>
</dbReference>
<feature type="domain" description="HTH luxR-type" evidence="4">
    <location>
        <begin position="195"/>
        <end position="260"/>
    </location>
</feature>
<dbReference type="InterPro" id="IPR035965">
    <property type="entry name" value="PAS-like_dom_sf"/>
</dbReference>
<evidence type="ECO:0000256" key="3">
    <source>
        <dbReference type="ARBA" id="ARBA00023163"/>
    </source>
</evidence>
<evidence type="ECO:0000256" key="2">
    <source>
        <dbReference type="ARBA" id="ARBA00023125"/>
    </source>
</evidence>
<dbReference type="EMBL" id="LFND01000007">
    <property type="protein sequence ID" value="KMQ59398.1"/>
    <property type="molecule type" value="Genomic_DNA"/>
</dbReference>
<dbReference type="Pfam" id="PF00196">
    <property type="entry name" value="GerE"/>
    <property type="match status" value="1"/>
</dbReference>
<dbReference type="PANTHER" id="PTHR44688:SF16">
    <property type="entry name" value="DNA-BINDING TRANSCRIPTIONAL ACTIVATOR DEVR_DOSR"/>
    <property type="match status" value="1"/>
</dbReference>
<keyword evidence="2" id="KW-0238">DNA-binding</keyword>
<evidence type="ECO:0000313" key="6">
    <source>
        <dbReference type="Proteomes" id="UP000036261"/>
    </source>
</evidence>
<dbReference type="OrthoDB" id="965844at2"/>
<dbReference type="GO" id="GO:0006355">
    <property type="term" value="P:regulation of DNA-templated transcription"/>
    <property type="evidence" value="ECO:0007669"/>
    <property type="project" value="InterPro"/>
</dbReference>
<dbReference type="PROSITE" id="PS00622">
    <property type="entry name" value="HTH_LUXR_1"/>
    <property type="match status" value="1"/>
</dbReference>
<dbReference type="RefSeq" id="WP_048508453.1">
    <property type="nucleotide sequence ID" value="NZ_LFND01000007.1"/>
</dbReference>
<evidence type="ECO:0000259" key="4">
    <source>
        <dbReference type="PROSITE" id="PS50043"/>
    </source>
</evidence>
<dbReference type="PANTHER" id="PTHR44688">
    <property type="entry name" value="DNA-BINDING TRANSCRIPTIONAL ACTIVATOR DEVR_DOSR"/>
    <property type="match status" value="1"/>
</dbReference>
<dbReference type="PRINTS" id="PR00038">
    <property type="entry name" value="HTHLUXR"/>
</dbReference>
<keyword evidence="1" id="KW-0805">Transcription regulation</keyword>
<proteinExistence type="predicted"/>
<name>A0A0J7HYT8_9FLAO</name>
<dbReference type="InterPro" id="IPR013655">
    <property type="entry name" value="PAS_fold_3"/>
</dbReference>
<organism evidence="5 6">
    <name type="scientific">Chryseobacterium angstadtii</name>
    <dbReference type="NCBI Taxonomy" id="558151"/>
    <lineage>
        <taxon>Bacteria</taxon>
        <taxon>Pseudomonadati</taxon>
        <taxon>Bacteroidota</taxon>
        <taxon>Flavobacteriia</taxon>
        <taxon>Flavobacteriales</taxon>
        <taxon>Weeksellaceae</taxon>
        <taxon>Chryseobacterium group</taxon>
        <taxon>Chryseobacterium</taxon>
    </lineage>
</organism>
<accession>A0A0J7HYT8</accession>
<dbReference type="SMART" id="SM00421">
    <property type="entry name" value="HTH_LUXR"/>
    <property type="match status" value="1"/>
</dbReference>
<keyword evidence="6" id="KW-1185">Reference proteome</keyword>
<dbReference type="Gene3D" id="3.30.450.20">
    <property type="entry name" value="PAS domain"/>
    <property type="match status" value="1"/>
</dbReference>
<dbReference type="PROSITE" id="PS50043">
    <property type="entry name" value="HTH_LUXR_2"/>
    <property type="match status" value="1"/>
</dbReference>
<dbReference type="InterPro" id="IPR016032">
    <property type="entry name" value="Sig_transdc_resp-reg_C-effctor"/>
</dbReference>
<protein>
    <submittedName>
        <fullName evidence="5">LuxR family transcriptional regulator</fullName>
    </submittedName>
</protein>
<dbReference type="Pfam" id="PF08447">
    <property type="entry name" value="PAS_3"/>
    <property type="match status" value="1"/>
</dbReference>
<gene>
    <name evidence="5" type="ORF">ACM46_20020</name>
</gene>
<reference evidence="5 6" key="1">
    <citation type="journal article" date="2013" name="Int. J. Syst. Evol. Microbiol.">
        <title>Chryseobacterium angstadtii sp. nov., isolated from a newt tank.</title>
        <authorList>
            <person name="Kirk K.E."/>
            <person name="Hoffman J.A."/>
            <person name="Smith K.A."/>
            <person name="Strahan B.L."/>
            <person name="Failor K.C."/>
            <person name="Krebs J.E."/>
            <person name="Gale A.N."/>
            <person name="Do T.D."/>
            <person name="Sontag T.C."/>
            <person name="Batties A.M."/>
            <person name="Mistiszyn K."/>
            <person name="Newman J.D."/>
        </authorList>
    </citation>
    <scope>NUCLEOTIDE SEQUENCE [LARGE SCALE GENOMIC DNA]</scope>
    <source>
        <strain evidence="5 6">KM</strain>
    </source>
</reference>
<evidence type="ECO:0000313" key="5">
    <source>
        <dbReference type="EMBL" id="KMQ59398.1"/>
    </source>
</evidence>
<dbReference type="Gene3D" id="1.10.10.10">
    <property type="entry name" value="Winged helix-like DNA-binding domain superfamily/Winged helix DNA-binding domain"/>
    <property type="match status" value="1"/>
</dbReference>
<dbReference type="CDD" id="cd06170">
    <property type="entry name" value="LuxR_C_like"/>
    <property type="match status" value="1"/>
</dbReference>
<evidence type="ECO:0000256" key="1">
    <source>
        <dbReference type="ARBA" id="ARBA00023015"/>
    </source>
</evidence>
<dbReference type="STRING" id="558151.ACM46_20020"/>
<dbReference type="SUPFAM" id="SSF55785">
    <property type="entry name" value="PYP-like sensor domain (PAS domain)"/>
    <property type="match status" value="1"/>
</dbReference>
<dbReference type="Proteomes" id="UP000036261">
    <property type="component" value="Unassembled WGS sequence"/>
</dbReference>
<comment type="caution">
    <text evidence="5">The sequence shown here is derived from an EMBL/GenBank/DDBJ whole genome shotgun (WGS) entry which is preliminary data.</text>
</comment>
<dbReference type="InterPro" id="IPR000792">
    <property type="entry name" value="Tscrpt_reg_LuxR_C"/>
</dbReference>
<dbReference type="AlphaFoldDB" id="A0A0J7HYT8"/>
<dbReference type="InterPro" id="IPR036388">
    <property type="entry name" value="WH-like_DNA-bd_sf"/>
</dbReference>
<dbReference type="PATRIC" id="fig|558151.6.peg.4211"/>